<dbReference type="PANTHER" id="PTHR47979">
    <property type="entry name" value="DRAB11-RELATED"/>
    <property type="match status" value="1"/>
</dbReference>
<dbReference type="STRING" id="3775.A0A1Q3CZT7"/>
<dbReference type="EMBL" id="BDDD01003642">
    <property type="protein sequence ID" value="GAV85685.1"/>
    <property type="molecule type" value="Genomic_DNA"/>
</dbReference>
<dbReference type="Gene3D" id="3.40.50.300">
    <property type="entry name" value="P-loop containing nucleotide triphosphate hydrolases"/>
    <property type="match status" value="1"/>
</dbReference>
<dbReference type="GO" id="GO:0005525">
    <property type="term" value="F:GTP binding"/>
    <property type="evidence" value="ECO:0007669"/>
    <property type="project" value="InterPro"/>
</dbReference>
<dbReference type="PRINTS" id="PR00449">
    <property type="entry name" value="RASTRNSFRMNG"/>
</dbReference>
<comment type="caution">
    <text evidence="1">The sequence shown here is derived from an EMBL/GenBank/DDBJ whole genome shotgun (WGS) entry which is preliminary data.</text>
</comment>
<reference evidence="2" key="1">
    <citation type="submission" date="2016-04" db="EMBL/GenBank/DDBJ databases">
        <title>Cephalotus genome sequencing.</title>
        <authorList>
            <person name="Fukushima K."/>
            <person name="Hasebe M."/>
            <person name="Fang X."/>
        </authorList>
    </citation>
    <scope>NUCLEOTIDE SEQUENCE [LARGE SCALE GENOMIC DNA]</scope>
    <source>
        <strain evidence="2">cv. St1</strain>
    </source>
</reference>
<proteinExistence type="predicted"/>
<dbReference type="GO" id="GO:0003924">
    <property type="term" value="F:GTPase activity"/>
    <property type="evidence" value="ECO:0007669"/>
    <property type="project" value="InterPro"/>
</dbReference>
<accession>A0A1Q3CZT7</accession>
<name>A0A1Q3CZT7_CEPFO</name>
<dbReference type="Pfam" id="PF00071">
    <property type="entry name" value="Ras"/>
    <property type="match status" value="1"/>
</dbReference>
<dbReference type="InParanoid" id="A0A1Q3CZT7"/>
<evidence type="ECO:0000313" key="2">
    <source>
        <dbReference type="Proteomes" id="UP000187406"/>
    </source>
</evidence>
<dbReference type="InterPro" id="IPR027417">
    <property type="entry name" value="P-loop_NTPase"/>
</dbReference>
<dbReference type="InterPro" id="IPR001806">
    <property type="entry name" value="Small_GTPase"/>
</dbReference>
<dbReference type="Proteomes" id="UP000187406">
    <property type="component" value="Unassembled WGS sequence"/>
</dbReference>
<dbReference type="InterPro" id="IPR050209">
    <property type="entry name" value="Rab_GTPases_membrane_traffic"/>
</dbReference>
<keyword evidence="2" id="KW-1185">Reference proteome</keyword>
<dbReference type="AlphaFoldDB" id="A0A1Q3CZT7"/>
<dbReference type="OrthoDB" id="9989112at2759"/>
<feature type="non-terminal residue" evidence="1">
    <location>
        <position position="1"/>
    </location>
</feature>
<protein>
    <submittedName>
        <fullName evidence="1">Ras domain-containing protein</fullName>
    </submittedName>
</protein>
<dbReference type="SUPFAM" id="SSF52540">
    <property type="entry name" value="P-loop containing nucleoside triphosphate hydrolases"/>
    <property type="match status" value="1"/>
</dbReference>
<sequence length="127" mass="14119">SPPISPITLSLSTSLVTPPITLRRIQQHLPLSVHANNRPSSPFTSLNWLFSLSGQPPATHHFNKYLSPDTTTRQRQVGKSQLLARFARNEFSADSKAPIGVEFQTKTLHINHSTVKAQIWDAAGQER</sequence>
<gene>
    <name evidence="1" type="ORF">CFOL_v3_29119</name>
</gene>
<dbReference type="PROSITE" id="PS51419">
    <property type="entry name" value="RAB"/>
    <property type="match status" value="1"/>
</dbReference>
<organism evidence="1 2">
    <name type="scientific">Cephalotus follicularis</name>
    <name type="common">Albany pitcher plant</name>
    <dbReference type="NCBI Taxonomy" id="3775"/>
    <lineage>
        <taxon>Eukaryota</taxon>
        <taxon>Viridiplantae</taxon>
        <taxon>Streptophyta</taxon>
        <taxon>Embryophyta</taxon>
        <taxon>Tracheophyta</taxon>
        <taxon>Spermatophyta</taxon>
        <taxon>Magnoliopsida</taxon>
        <taxon>eudicotyledons</taxon>
        <taxon>Gunneridae</taxon>
        <taxon>Pentapetalae</taxon>
        <taxon>rosids</taxon>
        <taxon>fabids</taxon>
        <taxon>Oxalidales</taxon>
        <taxon>Cephalotaceae</taxon>
        <taxon>Cephalotus</taxon>
    </lineage>
</organism>
<evidence type="ECO:0000313" key="1">
    <source>
        <dbReference type="EMBL" id="GAV85685.1"/>
    </source>
</evidence>